<dbReference type="Proteomes" id="UP000242754">
    <property type="component" value="Unassembled WGS sequence"/>
</dbReference>
<dbReference type="OrthoDB" id="2301034at2"/>
<sequence length="159" mass="18453">MKKVMKNLRFIFRNGETWTIKREHIGDLWIKQVTTSYGRIGNSNFQEIHPCESLRIEIAQEADHVNSNDINLGGIESGMFARVAKFQDIEMMDILYQDEDHPKSDVIVQADRIYFPYKALAETDGNDNEFQSSFVSSDEKLYIVIDPEKDVKDIYPDVK</sequence>
<name>A0A143YBG7_9LACT</name>
<reference evidence="1 2" key="1">
    <citation type="submission" date="2016-02" db="EMBL/GenBank/DDBJ databases">
        <authorList>
            <person name="Wen L."/>
            <person name="He K."/>
            <person name="Yang H."/>
        </authorList>
    </citation>
    <scope>NUCLEOTIDE SEQUENCE [LARGE SCALE GENOMIC DNA]</scope>
    <source>
        <strain evidence="1">Trichococcus palustris</strain>
    </source>
</reference>
<dbReference type="STRING" id="140314.SAMN04488076_10119"/>
<dbReference type="EMBL" id="FJNE01000002">
    <property type="protein sequence ID" value="CZQ84768.1"/>
    <property type="molecule type" value="Genomic_DNA"/>
</dbReference>
<dbReference type="RefSeq" id="WP_087031043.1">
    <property type="nucleotide sequence ID" value="NZ_FJNE01000002.1"/>
</dbReference>
<organism evidence="1 2">
    <name type="scientific">Trichococcus palustris</name>
    <dbReference type="NCBI Taxonomy" id="140314"/>
    <lineage>
        <taxon>Bacteria</taxon>
        <taxon>Bacillati</taxon>
        <taxon>Bacillota</taxon>
        <taxon>Bacilli</taxon>
        <taxon>Lactobacillales</taxon>
        <taxon>Carnobacteriaceae</taxon>
        <taxon>Trichococcus</taxon>
    </lineage>
</organism>
<accession>A0A143YBG7</accession>
<keyword evidence="2" id="KW-1185">Reference proteome</keyword>
<evidence type="ECO:0000313" key="2">
    <source>
        <dbReference type="Proteomes" id="UP000242754"/>
    </source>
</evidence>
<evidence type="ECO:0000313" key="1">
    <source>
        <dbReference type="EMBL" id="CZQ84768.1"/>
    </source>
</evidence>
<protein>
    <submittedName>
        <fullName evidence="1">Uncharacterized protein</fullName>
    </submittedName>
</protein>
<gene>
    <name evidence="1" type="ORF">Tpal_535</name>
</gene>
<dbReference type="AlphaFoldDB" id="A0A143YBG7"/>
<proteinExistence type="predicted"/>